<name>A0A1F5EKI7_9BACT</name>
<keyword evidence="1" id="KW-0732">Signal</keyword>
<evidence type="ECO:0008006" key="4">
    <source>
        <dbReference type="Google" id="ProtNLM"/>
    </source>
</evidence>
<feature type="chain" id="PRO_5009518355" description="DUF5667 domain-containing protein" evidence="1">
    <location>
        <begin position="25"/>
        <end position="161"/>
    </location>
</feature>
<proteinExistence type="predicted"/>
<dbReference type="AlphaFoldDB" id="A0A1F5EKI7"/>
<dbReference type="EMBL" id="MEZV01000003">
    <property type="protein sequence ID" value="OGD67927.1"/>
    <property type="molecule type" value="Genomic_DNA"/>
</dbReference>
<reference evidence="2 3" key="1">
    <citation type="journal article" date="2016" name="Nat. Commun.">
        <title>Thousands of microbial genomes shed light on interconnected biogeochemical processes in an aquifer system.</title>
        <authorList>
            <person name="Anantharaman K."/>
            <person name="Brown C.T."/>
            <person name="Hug L.A."/>
            <person name="Sharon I."/>
            <person name="Castelle C.J."/>
            <person name="Probst A.J."/>
            <person name="Thomas B.C."/>
            <person name="Singh A."/>
            <person name="Wilkins M.J."/>
            <person name="Karaoz U."/>
            <person name="Brodie E.L."/>
            <person name="Williams K.H."/>
            <person name="Hubbard S.S."/>
            <person name="Banfield J.F."/>
        </authorList>
    </citation>
    <scope>NUCLEOTIDE SEQUENCE [LARGE SCALE GENOMIC DNA]</scope>
</reference>
<dbReference type="Proteomes" id="UP000176451">
    <property type="component" value="Unassembled WGS sequence"/>
</dbReference>
<evidence type="ECO:0000313" key="2">
    <source>
        <dbReference type="EMBL" id="OGD67927.1"/>
    </source>
</evidence>
<evidence type="ECO:0000313" key="3">
    <source>
        <dbReference type="Proteomes" id="UP000176451"/>
    </source>
</evidence>
<sequence length="161" mass="17785">MKKIFFATFALAVLLVGLVQPVQASFNIQGLAQQAFVGPDQIKMASPVAQLNAAASKFEGLLDAYSVNGKQNTEKQLFTAASDLSTSLNEFNAVLSEVYPDLTEEEQLVIEEAYSQIGVYLEQLAAKANSVFGREVFRIEYKDNNIYKDNKILDFIDAISF</sequence>
<protein>
    <recommendedName>
        <fullName evidence="4">DUF5667 domain-containing protein</fullName>
    </recommendedName>
</protein>
<comment type="caution">
    <text evidence="2">The sequence shown here is derived from an EMBL/GenBank/DDBJ whole genome shotgun (WGS) entry which is preliminary data.</text>
</comment>
<feature type="signal peptide" evidence="1">
    <location>
        <begin position="1"/>
        <end position="24"/>
    </location>
</feature>
<evidence type="ECO:0000256" key="1">
    <source>
        <dbReference type="SAM" id="SignalP"/>
    </source>
</evidence>
<organism evidence="2 3">
    <name type="scientific">Candidatus Berkelbacteria bacterium RIFCSPHIGHO2_12_FULL_36_9</name>
    <dbReference type="NCBI Taxonomy" id="1797469"/>
    <lineage>
        <taxon>Bacteria</taxon>
        <taxon>Candidatus Berkelbacteria</taxon>
    </lineage>
</organism>
<accession>A0A1F5EKI7</accession>
<gene>
    <name evidence="2" type="ORF">A3F08_03525</name>
</gene>